<gene>
    <name evidence="2" type="ORF">EVAR_36886_1</name>
</gene>
<evidence type="ECO:0000313" key="2">
    <source>
        <dbReference type="EMBL" id="GBP54003.1"/>
    </source>
</evidence>
<organism evidence="2 3">
    <name type="scientific">Eumeta variegata</name>
    <name type="common">Bagworm moth</name>
    <name type="synonym">Eumeta japonica</name>
    <dbReference type="NCBI Taxonomy" id="151549"/>
    <lineage>
        <taxon>Eukaryota</taxon>
        <taxon>Metazoa</taxon>
        <taxon>Ecdysozoa</taxon>
        <taxon>Arthropoda</taxon>
        <taxon>Hexapoda</taxon>
        <taxon>Insecta</taxon>
        <taxon>Pterygota</taxon>
        <taxon>Neoptera</taxon>
        <taxon>Endopterygota</taxon>
        <taxon>Lepidoptera</taxon>
        <taxon>Glossata</taxon>
        <taxon>Ditrysia</taxon>
        <taxon>Tineoidea</taxon>
        <taxon>Psychidae</taxon>
        <taxon>Oiketicinae</taxon>
        <taxon>Eumeta</taxon>
    </lineage>
</organism>
<accession>A0A4C1WSQ4</accession>
<dbReference type="AlphaFoldDB" id="A0A4C1WSQ4"/>
<evidence type="ECO:0000256" key="1">
    <source>
        <dbReference type="SAM" id="MobiDB-lite"/>
    </source>
</evidence>
<proteinExistence type="predicted"/>
<feature type="region of interest" description="Disordered" evidence="1">
    <location>
        <begin position="44"/>
        <end position="97"/>
    </location>
</feature>
<dbReference type="EMBL" id="BGZK01000637">
    <property type="protein sequence ID" value="GBP54003.1"/>
    <property type="molecule type" value="Genomic_DNA"/>
</dbReference>
<protein>
    <submittedName>
        <fullName evidence="2">Uncharacterized protein</fullName>
    </submittedName>
</protein>
<sequence length="97" mass="10694">MEVIHVSVVYGKKGGGLSELANHESQQARRFELFIRFPSTRRSFERGKKIKQGGAVATGPRPRKLRRKTLGRGSNEEDEGAGRGGGGSAETRTRRNK</sequence>
<keyword evidence="3" id="KW-1185">Reference proteome</keyword>
<reference evidence="2 3" key="1">
    <citation type="journal article" date="2019" name="Commun. Biol.">
        <title>The bagworm genome reveals a unique fibroin gene that provides high tensile strength.</title>
        <authorList>
            <person name="Kono N."/>
            <person name="Nakamura H."/>
            <person name="Ohtoshi R."/>
            <person name="Tomita M."/>
            <person name="Numata K."/>
            <person name="Arakawa K."/>
        </authorList>
    </citation>
    <scope>NUCLEOTIDE SEQUENCE [LARGE SCALE GENOMIC DNA]</scope>
</reference>
<dbReference type="Proteomes" id="UP000299102">
    <property type="component" value="Unassembled WGS sequence"/>
</dbReference>
<comment type="caution">
    <text evidence="2">The sequence shown here is derived from an EMBL/GenBank/DDBJ whole genome shotgun (WGS) entry which is preliminary data.</text>
</comment>
<name>A0A4C1WSQ4_EUMVA</name>
<evidence type="ECO:0000313" key="3">
    <source>
        <dbReference type="Proteomes" id="UP000299102"/>
    </source>
</evidence>
<feature type="compositionally biased region" description="Basic residues" evidence="1">
    <location>
        <begin position="61"/>
        <end position="70"/>
    </location>
</feature>